<keyword evidence="6" id="KW-1185">Reference proteome</keyword>
<dbReference type="Pfam" id="PF12833">
    <property type="entry name" value="HTH_18"/>
    <property type="match status" value="1"/>
</dbReference>
<evidence type="ECO:0000313" key="6">
    <source>
        <dbReference type="Proteomes" id="UP000251993"/>
    </source>
</evidence>
<dbReference type="OrthoDB" id="1156172at2"/>
<evidence type="ECO:0000256" key="2">
    <source>
        <dbReference type="ARBA" id="ARBA00023125"/>
    </source>
</evidence>
<proteinExistence type="predicted"/>
<gene>
    <name evidence="5" type="ORF">DR864_06150</name>
</gene>
<dbReference type="SUPFAM" id="SSF46689">
    <property type="entry name" value="Homeodomain-like"/>
    <property type="match status" value="1"/>
</dbReference>
<keyword evidence="2" id="KW-0238">DNA-binding</keyword>
<evidence type="ECO:0000256" key="3">
    <source>
        <dbReference type="ARBA" id="ARBA00023163"/>
    </source>
</evidence>
<dbReference type="Gene3D" id="1.10.10.60">
    <property type="entry name" value="Homeodomain-like"/>
    <property type="match status" value="2"/>
</dbReference>
<protein>
    <submittedName>
        <fullName evidence="5">AraC family transcriptional regulator</fullName>
    </submittedName>
</protein>
<dbReference type="InterPro" id="IPR053142">
    <property type="entry name" value="PchR_regulatory_protein"/>
</dbReference>
<dbReference type="InterPro" id="IPR018060">
    <property type="entry name" value="HTH_AraC"/>
</dbReference>
<evidence type="ECO:0000259" key="4">
    <source>
        <dbReference type="PROSITE" id="PS01124"/>
    </source>
</evidence>
<dbReference type="SMART" id="SM00342">
    <property type="entry name" value="HTH_ARAC"/>
    <property type="match status" value="1"/>
</dbReference>
<keyword evidence="1" id="KW-0805">Transcription regulation</keyword>
<reference evidence="5 6" key="1">
    <citation type="submission" date="2018-07" db="EMBL/GenBank/DDBJ databases">
        <title>Genome sequencing of Runella.</title>
        <authorList>
            <person name="Baek M.-G."/>
            <person name="Yi H."/>
        </authorList>
    </citation>
    <scope>NUCLEOTIDE SEQUENCE [LARGE SCALE GENOMIC DNA]</scope>
    <source>
        <strain evidence="5 6">HYN0085</strain>
    </source>
</reference>
<dbReference type="RefSeq" id="WP_114066127.1">
    <property type="nucleotide sequence ID" value="NZ_CP030850.1"/>
</dbReference>
<name>A0A344TFC0_9BACT</name>
<dbReference type="PROSITE" id="PS01124">
    <property type="entry name" value="HTH_ARAC_FAMILY_2"/>
    <property type="match status" value="1"/>
</dbReference>
<dbReference type="PANTHER" id="PTHR47893:SF1">
    <property type="entry name" value="REGULATORY PROTEIN PCHR"/>
    <property type="match status" value="1"/>
</dbReference>
<accession>A0A344TFC0</accession>
<keyword evidence="3" id="KW-0804">Transcription</keyword>
<feature type="domain" description="HTH araC/xylS-type" evidence="4">
    <location>
        <begin position="228"/>
        <end position="329"/>
    </location>
</feature>
<evidence type="ECO:0000313" key="5">
    <source>
        <dbReference type="EMBL" id="AXE17341.1"/>
    </source>
</evidence>
<dbReference type="PANTHER" id="PTHR47893">
    <property type="entry name" value="REGULATORY PROTEIN PCHR"/>
    <property type="match status" value="1"/>
</dbReference>
<dbReference type="GO" id="GO:0043565">
    <property type="term" value="F:sequence-specific DNA binding"/>
    <property type="evidence" value="ECO:0007669"/>
    <property type="project" value="InterPro"/>
</dbReference>
<sequence>MEILLGLRPSHNWMAQVAEQFGTVPQSPNEFSYEKDNLLFKLNSLIIEPEKVAVILGEIRWEASLNTLKKSIDTNDYWILSFILSEAPHTYSFIHNNTKHQIKALKSTLFYSSKMTVDTIWPAGKRSRFITIGFHRDWICEKLGVDAGTSSNAPFISMLQSENGVYFQGISLFERIVSFDTLFSDSRSLNWALSVEAQCYELIVDFIGQIATIKSHLSDNKFSPCDIKRVMEVENRHFIATGMLPALTFLASEANMSLSKFKKCFRQIYGSAPYEYHLNLKLDIAKKLLLQNKWTVAEIATQLGYSSIASFNKVFKKKYNMNPTAIVNEHLNQLVYRIKSPDENQPE</sequence>
<dbReference type="GO" id="GO:0003700">
    <property type="term" value="F:DNA-binding transcription factor activity"/>
    <property type="evidence" value="ECO:0007669"/>
    <property type="project" value="InterPro"/>
</dbReference>
<dbReference type="EMBL" id="CP030850">
    <property type="protein sequence ID" value="AXE17341.1"/>
    <property type="molecule type" value="Genomic_DNA"/>
</dbReference>
<organism evidence="5 6">
    <name type="scientific">Runella rosea</name>
    <dbReference type="NCBI Taxonomy" id="2259595"/>
    <lineage>
        <taxon>Bacteria</taxon>
        <taxon>Pseudomonadati</taxon>
        <taxon>Bacteroidota</taxon>
        <taxon>Cytophagia</taxon>
        <taxon>Cytophagales</taxon>
        <taxon>Spirosomataceae</taxon>
        <taxon>Runella</taxon>
    </lineage>
</organism>
<dbReference type="AlphaFoldDB" id="A0A344TFC0"/>
<dbReference type="InterPro" id="IPR009057">
    <property type="entry name" value="Homeodomain-like_sf"/>
</dbReference>
<evidence type="ECO:0000256" key="1">
    <source>
        <dbReference type="ARBA" id="ARBA00023015"/>
    </source>
</evidence>
<dbReference type="PROSITE" id="PS00041">
    <property type="entry name" value="HTH_ARAC_FAMILY_1"/>
    <property type="match status" value="1"/>
</dbReference>
<dbReference type="Proteomes" id="UP000251993">
    <property type="component" value="Chromosome"/>
</dbReference>
<dbReference type="KEGG" id="run:DR864_06150"/>
<dbReference type="InterPro" id="IPR018062">
    <property type="entry name" value="HTH_AraC-typ_CS"/>
</dbReference>